<evidence type="ECO:0000313" key="1">
    <source>
        <dbReference type="EMBL" id="GAA6198442.1"/>
    </source>
</evidence>
<comment type="caution">
    <text evidence="1">The sequence shown here is derived from an EMBL/GenBank/DDBJ whole genome shotgun (WGS) entry which is preliminary data.</text>
</comment>
<gene>
    <name evidence="1" type="ORF">NBRC116598_38870</name>
</gene>
<proteinExistence type="predicted"/>
<dbReference type="Proteomes" id="UP001441944">
    <property type="component" value="Unassembled WGS sequence"/>
</dbReference>
<sequence length="63" mass="6955">MGQPLDWSLAGVERAIDLQARSTRGLGDISVALLWTGLGLLRRGCRCHANLPRRRLQGRIAEC</sequence>
<name>A0ABQ0ARC5_9RHOB</name>
<evidence type="ECO:0000313" key="2">
    <source>
        <dbReference type="Proteomes" id="UP001441944"/>
    </source>
</evidence>
<accession>A0ABQ0ARC5</accession>
<dbReference type="EMBL" id="BAABWU010000022">
    <property type="protein sequence ID" value="GAA6198442.1"/>
    <property type="molecule type" value="Genomic_DNA"/>
</dbReference>
<reference evidence="1 2" key="1">
    <citation type="submission" date="2024-04" db="EMBL/GenBank/DDBJ databases">
        <title>Draft genome sequence of Pseudophaeobacter arcticus NBRC 116598.</title>
        <authorList>
            <person name="Miyakawa T."/>
            <person name="Kusuya Y."/>
            <person name="Miura T."/>
        </authorList>
    </citation>
    <scope>NUCLEOTIDE SEQUENCE [LARGE SCALE GENOMIC DNA]</scope>
    <source>
        <strain evidence="1 2">SU-CL00105</strain>
    </source>
</reference>
<keyword evidence="2" id="KW-1185">Reference proteome</keyword>
<organism evidence="1 2">
    <name type="scientific">Pseudophaeobacter arcticus</name>
    <dbReference type="NCBI Taxonomy" id="385492"/>
    <lineage>
        <taxon>Bacteria</taxon>
        <taxon>Pseudomonadati</taxon>
        <taxon>Pseudomonadota</taxon>
        <taxon>Alphaproteobacteria</taxon>
        <taxon>Rhodobacterales</taxon>
        <taxon>Paracoccaceae</taxon>
        <taxon>Pseudophaeobacter</taxon>
    </lineage>
</organism>
<protein>
    <submittedName>
        <fullName evidence="1">Uncharacterized protein</fullName>
    </submittedName>
</protein>